<dbReference type="AlphaFoldDB" id="A0AAP1Y8I9"/>
<dbReference type="EMBL" id="JAENIB010000004">
    <property type="protein sequence ID" value="MBK1930960.1"/>
    <property type="molecule type" value="Genomic_DNA"/>
</dbReference>
<dbReference type="Proteomes" id="UP000611459">
    <property type="component" value="Unassembled WGS sequence"/>
</dbReference>
<evidence type="ECO:0000313" key="3">
    <source>
        <dbReference type="EMBL" id="WFN21789.1"/>
    </source>
</evidence>
<protein>
    <submittedName>
        <fullName evidence="1">Uncharacterized protein</fullName>
    </submittedName>
</protein>
<dbReference type="Proteomes" id="UP000664048">
    <property type="component" value="Unassembled WGS sequence"/>
</dbReference>
<evidence type="ECO:0000313" key="1">
    <source>
        <dbReference type="EMBL" id="MBK1930960.1"/>
    </source>
</evidence>
<dbReference type="EMBL" id="JAGEMX010000007">
    <property type="protein sequence ID" value="MBO1832253.1"/>
    <property type="molecule type" value="Genomic_DNA"/>
</dbReference>
<sequence length="271" mass="30768">MVKALRTAMPDTLQSNTVSPFNPNDISRHLFLDTYLNGDYPLRNSVYGVISRALLTLREPESSFDYAINLSEYRTFASGEEDATYEPQIWCDGILKAWQFCVPRDFIAYIRDADGREYDPRHSPEFGAVSAAVLARIQKYAPEASNPDSALYRLVSAQWPRLTVSAFQTVDNSGSIIKHASSDYDEGMNFSPLPPSEMYFPPQDKFTMQYPLPYAVSKARLNDPLVASVGKLKGKVSFEQYDGEVLVFPWIFDIPMTRAKHEYKLRICKNT</sequence>
<gene>
    <name evidence="2" type="ORF">J4M89_22995</name>
    <name evidence="1" type="ORF">JIN94_13820</name>
    <name evidence="3" type="ORF">LXE91_24335</name>
</gene>
<reference evidence="3 6" key="3">
    <citation type="submission" date="2021-12" db="EMBL/GenBank/DDBJ databases">
        <title>Genomic and phenotypic characterization of three Burkholderia contaminans isolates recovered from different sources.</title>
        <authorList>
            <person name="Lopez De Volder A."/>
            <person name="Fan Y."/>
            <person name="Nunvar J."/>
            <person name="Herrera T."/>
            <person name="Timp W."/>
            <person name="Degrossi J."/>
        </authorList>
    </citation>
    <scope>NUCLEOTIDE SEQUENCE [LARGE SCALE GENOMIC DNA]</scope>
    <source>
        <strain evidence="3 6">LMG 23361</strain>
    </source>
</reference>
<name>A0AAP1Y8I9_9BURK</name>
<dbReference type="Proteomes" id="UP001220209">
    <property type="component" value="Chromosome 2"/>
</dbReference>
<evidence type="ECO:0000313" key="6">
    <source>
        <dbReference type="Proteomes" id="UP001220209"/>
    </source>
</evidence>
<accession>A0AAP1Y8I9</accession>
<evidence type="ECO:0000313" key="4">
    <source>
        <dbReference type="Proteomes" id="UP000611459"/>
    </source>
</evidence>
<reference evidence="1" key="1">
    <citation type="submission" date="2021-01" db="EMBL/GenBank/DDBJ databases">
        <title>Outbreak of Burkholderia contaminns endophthalmitis traced to a clinical ventilation system.</title>
        <authorList>
            <person name="Lipuma J."/>
            <person name="Spilker T."/>
            <person name="Kratholm J."/>
        </authorList>
    </citation>
    <scope>NUCLEOTIDE SEQUENCE</scope>
    <source>
        <strain evidence="1">HI4954</strain>
    </source>
</reference>
<keyword evidence="5" id="KW-1185">Reference proteome</keyword>
<reference evidence="2 5" key="2">
    <citation type="submission" date="2021-03" db="EMBL/GenBank/DDBJ databases">
        <title>Clinical course, treatment and visual outcome of an outbreak of Burkholderia contaminans endophthalmitis following cataract surgery.</title>
        <authorList>
            <person name="Lind C."/>
            <person name="Olsen K."/>
            <person name="Angelsen N.K."/>
            <person name="Krefting E.A."/>
            <person name="Fossen K."/>
            <person name="Gravningen K."/>
            <person name="Depoorter E."/>
            <person name="Vandamme P."/>
            <person name="Bertelsen G."/>
        </authorList>
    </citation>
    <scope>NUCLEOTIDE SEQUENCE [LARGE SCALE GENOMIC DNA]</scope>
    <source>
        <strain evidence="2 5">51242556</strain>
    </source>
</reference>
<proteinExistence type="predicted"/>
<evidence type="ECO:0000313" key="5">
    <source>
        <dbReference type="Proteomes" id="UP000664048"/>
    </source>
</evidence>
<dbReference type="EMBL" id="CP090641">
    <property type="protein sequence ID" value="WFN21789.1"/>
    <property type="molecule type" value="Genomic_DNA"/>
</dbReference>
<dbReference type="GeneID" id="93188536"/>
<organism evidence="1 4">
    <name type="scientific">Burkholderia contaminans</name>
    <dbReference type="NCBI Taxonomy" id="488447"/>
    <lineage>
        <taxon>Bacteria</taxon>
        <taxon>Pseudomonadati</taxon>
        <taxon>Pseudomonadota</taxon>
        <taxon>Betaproteobacteria</taxon>
        <taxon>Burkholderiales</taxon>
        <taxon>Burkholderiaceae</taxon>
        <taxon>Burkholderia</taxon>
        <taxon>Burkholderia cepacia complex</taxon>
    </lineage>
</organism>
<dbReference type="RefSeq" id="WP_135370697.1">
    <property type="nucleotide sequence ID" value="NZ_AP018357.1"/>
</dbReference>
<evidence type="ECO:0000313" key="2">
    <source>
        <dbReference type="EMBL" id="MBO1832253.1"/>
    </source>
</evidence>